<dbReference type="Proteomes" id="UP001597058">
    <property type="component" value="Unassembled WGS sequence"/>
</dbReference>
<organism evidence="1 2">
    <name type="scientific">Streptomyces kaempferi</name>
    <dbReference type="NCBI Taxonomy" id="333725"/>
    <lineage>
        <taxon>Bacteria</taxon>
        <taxon>Bacillati</taxon>
        <taxon>Actinomycetota</taxon>
        <taxon>Actinomycetes</taxon>
        <taxon>Kitasatosporales</taxon>
        <taxon>Streptomycetaceae</taxon>
        <taxon>Streptomyces</taxon>
    </lineage>
</organism>
<protein>
    <submittedName>
        <fullName evidence="1">Bleomycin resistance protein</fullName>
    </submittedName>
</protein>
<keyword evidence="2" id="KW-1185">Reference proteome</keyword>
<reference evidence="2" key="1">
    <citation type="journal article" date="2019" name="Int. J. Syst. Evol. Microbiol.">
        <title>The Global Catalogue of Microorganisms (GCM) 10K type strain sequencing project: providing services to taxonomists for standard genome sequencing and annotation.</title>
        <authorList>
            <consortium name="The Broad Institute Genomics Platform"/>
            <consortium name="The Broad Institute Genome Sequencing Center for Infectious Disease"/>
            <person name="Wu L."/>
            <person name="Ma J."/>
        </authorList>
    </citation>
    <scope>NUCLEOTIDE SEQUENCE [LARGE SCALE GENOMIC DNA]</scope>
    <source>
        <strain evidence="2">CGMCC 4.7020</strain>
    </source>
</reference>
<name>A0ABW3X9D6_9ACTN</name>
<proteinExistence type="predicted"/>
<sequence length="85" mass="9534">MRCSTTYAFPDGDGIPYDRGGFVMDVTALAALLKETAEHHGFYEATAPEHDWWDWYAAYMTAREHGRAPDEAAADAALHMDALRR</sequence>
<dbReference type="EMBL" id="JBHTMM010000006">
    <property type="protein sequence ID" value="MFD1305613.1"/>
    <property type="molecule type" value="Genomic_DNA"/>
</dbReference>
<accession>A0ABW3X9D6</accession>
<dbReference type="RefSeq" id="WP_381327861.1">
    <property type="nucleotide sequence ID" value="NZ_JBHTMM010000006.1"/>
</dbReference>
<evidence type="ECO:0000313" key="2">
    <source>
        <dbReference type="Proteomes" id="UP001597058"/>
    </source>
</evidence>
<gene>
    <name evidence="1" type="ORF">ACFQ5X_07110</name>
</gene>
<comment type="caution">
    <text evidence="1">The sequence shown here is derived from an EMBL/GenBank/DDBJ whole genome shotgun (WGS) entry which is preliminary data.</text>
</comment>
<evidence type="ECO:0000313" key="1">
    <source>
        <dbReference type="EMBL" id="MFD1305613.1"/>
    </source>
</evidence>